<keyword evidence="3" id="KW-0949">S-adenosyl-L-methionine</keyword>
<dbReference type="Proteomes" id="UP001605990">
    <property type="component" value="Unassembled WGS sequence"/>
</dbReference>
<evidence type="ECO:0000259" key="4">
    <source>
        <dbReference type="Pfam" id="PF13649"/>
    </source>
</evidence>
<evidence type="ECO:0000313" key="7">
    <source>
        <dbReference type="Proteomes" id="UP001231701"/>
    </source>
</evidence>
<feature type="domain" description="Methyltransferase" evidence="4">
    <location>
        <begin position="42"/>
        <end position="131"/>
    </location>
</feature>
<proteinExistence type="predicted"/>
<organism evidence="6 7">
    <name type="scientific">Streptomyces rochei</name>
    <name type="common">Streptomyces parvullus</name>
    <dbReference type="NCBI Taxonomy" id="1928"/>
    <lineage>
        <taxon>Bacteria</taxon>
        <taxon>Bacillati</taxon>
        <taxon>Actinomycetota</taxon>
        <taxon>Actinomycetes</taxon>
        <taxon>Kitasatosporales</taxon>
        <taxon>Streptomycetaceae</taxon>
        <taxon>Streptomyces</taxon>
        <taxon>Streptomyces rochei group</taxon>
    </lineage>
</organism>
<evidence type="ECO:0000313" key="5">
    <source>
        <dbReference type="EMBL" id="MFG6294038.1"/>
    </source>
</evidence>
<evidence type="ECO:0000256" key="1">
    <source>
        <dbReference type="ARBA" id="ARBA00022603"/>
    </source>
</evidence>
<sequence length="240" mass="26565">MYDDQFADVYDRVYCALYDYADHAELIGDLARRHVENPKSLLDVGCGTGEHLRYLAKQFSVTGVDLSESMVRVARRKLGDIAVHQADMRDFDLGRTFDVVCSMYSSVGYLGGPDELRAAVARMAAHVAPGGVLVVEPWILREKWNGGILAHATVEHEGVTISRMGQWRTEGDRSLVDMHYLVSEPGGVRHFVDHQDLALYSLEEYLDAFARAGFEASLLPAGRADRGVFVAVDRTGTRSG</sequence>
<evidence type="ECO:0000256" key="3">
    <source>
        <dbReference type="ARBA" id="ARBA00022691"/>
    </source>
</evidence>
<dbReference type="PANTHER" id="PTHR43464:SF19">
    <property type="entry name" value="UBIQUINONE BIOSYNTHESIS O-METHYLTRANSFERASE, MITOCHONDRIAL"/>
    <property type="match status" value="1"/>
</dbReference>
<dbReference type="Proteomes" id="UP001231701">
    <property type="component" value="Chromosome"/>
</dbReference>
<protein>
    <submittedName>
        <fullName evidence="6">Class I SAM-dependent methyltransferase</fullName>
        <ecNumber evidence="6">2.1.-.-</ecNumber>
    </submittedName>
</protein>
<dbReference type="CDD" id="cd02440">
    <property type="entry name" value="AdoMet_MTases"/>
    <property type="match status" value="1"/>
</dbReference>
<dbReference type="Pfam" id="PF13649">
    <property type="entry name" value="Methyltransf_25"/>
    <property type="match status" value="1"/>
</dbReference>
<name>A0AAX3ZRN1_STRRO</name>
<keyword evidence="8" id="KW-1185">Reference proteome</keyword>
<reference evidence="6" key="1">
    <citation type="submission" date="2023-03" db="EMBL/GenBank/DDBJ databases">
        <title>Borrelidin-producing and root-colonizing Streptomyces rochei is a potent biopesticide for soil-borne oomycete-caused plant diseases.</title>
        <authorList>
            <person name="Zhou D."/>
            <person name="Wang X."/>
            <person name="Navarro-Munoz J.C."/>
            <person name="Li W."/>
            <person name="Li J."/>
            <person name="Jiu M."/>
            <person name="Deng S."/>
            <person name="Ye Y."/>
            <person name="Daly P."/>
            <person name="Wei L."/>
        </authorList>
    </citation>
    <scope>NUCLEOTIDE SEQUENCE</scope>
    <source>
        <strain evidence="6">JK1</strain>
    </source>
</reference>
<dbReference type="Gene3D" id="2.20.130.10">
    <property type="entry name" value="CAC2371-like domains"/>
    <property type="match status" value="1"/>
</dbReference>
<keyword evidence="1 6" id="KW-0489">Methyltransferase</keyword>
<keyword evidence="2 6" id="KW-0808">Transferase</keyword>
<dbReference type="AlphaFoldDB" id="A0AAX3ZRN1"/>
<accession>A0AAX3ZRN1</accession>
<evidence type="ECO:0000313" key="8">
    <source>
        <dbReference type="Proteomes" id="UP001605990"/>
    </source>
</evidence>
<dbReference type="InterPro" id="IPR041698">
    <property type="entry name" value="Methyltransf_25"/>
</dbReference>
<dbReference type="EC" id="2.1.-.-" evidence="6"/>
<dbReference type="EMBL" id="CP121271">
    <property type="protein sequence ID" value="WMC89765.1"/>
    <property type="molecule type" value="Genomic_DNA"/>
</dbReference>
<evidence type="ECO:0000256" key="2">
    <source>
        <dbReference type="ARBA" id="ARBA00022679"/>
    </source>
</evidence>
<dbReference type="EMBL" id="JBIENY010000029">
    <property type="protein sequence ID" value="MFG6294038.1"/>
    <property type="molecule type" value="Genomic_DNA"/>
</dbReference>
<dbReference type="PANTHER" id="PTHR43464">
    <property type="entry name" value="METHYLTRANSFERASE"/>
    <property type="match status" value="1"/>
</dbReference>
<gene>
    <name evidence="5" type="ORF">ACGU38_01520</name>
    <name evidence="6" type="ORF">P7W03_31035</name>
</gene>
<dbReference type="SUPFAM" id="SSF53335">
    <property type="entry name" value="S-adenosyl-L-methionine-dependent methyltransferases"/>
    <property type="match status" value="1"/>
</dbReference>
<dbReference type="Gene3D" id="3.40.50.150">
    <property type="entry name" value="Vaccinia Virus protein VP39"/>
    <property type="match status" value="1"/>
</dbReference>
<dbReference type="GO" id="GO:0008168">
    <property type="term" value="F:methyltransferase activity"/>
    <property type="evidence" value="ECO:0007669"/>
    <property type="project" value="UniProtKB-KW"/>
</dbReference>
<evidence type="ECO:0000313" key="6">
    <source>
        <dbReference type="EMBL" id="WMC89765.1"/>
    </source>
</evidence>
<dbReference type="RefSeq" id="WP_030976971.1">
    <property type="nucleotide sequence ID" value="NZ_CP121271.1"/>
</dbReference>
<dbReference type="GO" id="GO:0032259">
    <property type="term" value="P:methylation"/>
    <property type="evidence" value="ECO:0007669"/>
    <property type="project" value="UniProtKB-KW"/>
</dbReference>
<dbReference type="GeneID" id="90946565"/>
<dbReference type="InterPro" id="IPR029063">
    <property type="entry name" value="SAM-dependent_MTases_sf"/>
</dbReference>
<reference evidence="5 8" key="2">
    <citation type="submission" date="2024-10" db="EMBL/GenBank/DDBJ databases">
        <title>Draft genome assembly of a novel steroid transforming actinomycete isolated from African clawed frog Xenopus laevis.</title>
        <authorList>
            <person name="Bragin E."/>
            <person name="Kollerov V."/>
            <person name="Donova M.V."/>
        </authorList>
    </citation>
    <scope>NUCLEOTIDE SEQUENCE [LARGE SCALE GENOMIC DNA]</scope>
    <source>
        <strain evidence="5 8">MTOC-St3</strain>
    </source>
</reference>